<reference evidence="3" key="1">
    <citation type="submission" date="2016-02" db="EMBL/GenBank/DDBJ databases">
        <title>Genome sequence of Bacillus trypoxylicola KCTC 13244(T).</title>
        <authorList>
            <person name="Jeong H."/>
            <person name="Park S.-H."/>
            <person name="Choi S.-K."/>
        </authorList>
    </citation>
    <scope>NUCLEOTIDE SEQUENCE [LARGE SCALE GENOMIC DNA]</scope>
    <source>
        <strain evidence="3">KCTC 13244</strain>
    </source>
</reference>
<dbReference type="RefSeq" id="WP_052340211.1">
    <property type="nucleotide sequence ID" value="NZ_LTAO01000010.1"/>
</dbReference>
<keyword evidence="1" id="KW-0238">DNA-binding</keyword>
<dbReference type="PANTHER" id="PTHR46558:SF4">
    <property type="entry name" value="DNA-BIDING PHAGE PROTEIN"/>
    <property type="match status" value="1"/>
</dbReference>
<name>A0A162EIN0_9BACI</name>
<dbReference type="OrthoDB" id="5190137at2"/>
<feature type="domain" description="HTH cro/C1-type" evidence="2">
    <location>
        <begin position="7"/>
        <end position="61"/>
    </location>
</feature>
<gene>
    <name evidence="3" type="ORF">AZF04_17695</name>
</gene>
<dbReference type="InterPro" id="IPR001387">
    <property type="entry name" value="Cro/C1-type_HTH"/>
</dbReference>
<dbReference type="InterPro" id="IPR010982">
    <property type="entry name" value="Lambda_DNA-bd_dom_sf"/>
</dbReference>
<dbReference type="AlphaFoldDB" id="A0A162EIN0"/>
<dbReference type="Pfam" id="PF01381">
    <property type="entry name" value="HTH_3"/>
    <property type="match status" value="1"/>
</dbReference>
<dbReference type="EMBL" id="LTAO01000010">
    <property type="protein sequence ID" value="KYG32997.1"/>
    <property type="molecule type" value="Genomic_DNA"/>
</dbReference>
<keyword evidence="4" id="KW-1185">Reference proteome</keyword>
<dbReference type="STRING" id="519424.AZF04_17695"/>
<dbReference type="GO" id="GO:0003677">
    <property type="term" value="F:DNA binding"/>
    <property type="evidence" value="ECO:0007669"/>
    <property type="project" value="UniProtKB-KW"/>
</dbReference>
<organism evidence="3 4">
    <name type="scientific">Alkalihalobacillus trypoxylicola</name>
    <dbReference type="NCBI Taxonomy" id="519424"/>
    <lineage>
        <taxon>Bacteria</taxon>
        <taxon>Bacillati</taxon>
        <taxon>Bacillota</taxon>
        <taxon>Bacilli</taxon>
        <taxon>Bacillales</taxon>
        <taxon>Bacillaceae</taxon>
        <taxon>Alkalihalobacillus</taxon>
    </lineage>
</organism>
<evidence type="ECO:0000259" key="2">
    <source>
        <dbReference type="PROSITE" id="PS50943"/>
    </source>
</evidence>
<dbReference type="CDD" id="cd00093">
    <property type="entry name" value="HTH_XRE"/>
    <property type="match status" value="1"/>
</dbReference>
<dbReference type="SUPFAM" id="SSF47413">
    <property type="entry name" value="lambda repressor-like DNA-binding domains"/>
    <property type="match status" value="1"/>
</dbReference>
<accession>A0A162EIN0</accession>
<evidence type="ECO:0000313" key="3">
    <source>
        <dbReference type="EMBL" id="KYG32997.1"/>
    </source>
</evidence>
<dbReference type="Proteomes" id="UP000075806">
    <property type="component" value="Unassembled WGS sequence"/>
</dbReference>
<comment type="caution">
    <text evidence="3">The sequence shown here is derived from an EMBL/GenBank/DDBJ whole genome shotgun (WGS) entry which is preliminary data.</text>
</comment>
<dbReference type="SMART" id="SM00530">
    <property type="entry name" value="HTH_XRE"/>
    <property type="match status" value="1"/>
</dbReference>
<dbReference type="Gene3D" id="1.10.260.40">
    <property type="entry name" value="lambda repressor-like DNA-binding domains"/>
    <property type="match status" value="1"/>
</dbReference>
<dbReference type="PANTHER" id="PTHR46558">
    <property type="entry name" value="TRACRIPTIONAL REGULATORY PROTEIN-RELATED-RELATED"/>
    <property type="match status" value="1"/>
</dbReference>
<evidence type="ECO:0000313" key="4">
    <source>
        <dbReference type="Proteomes" id="UP000075806"/>
    </source>
</evidence>
<sequence>MNIGERVKHLREERGWSQKELAQKMKINNSVLNRIENNKRVLTDSEIIILAKLFQISTDDLLGLEPKQRIKEENKLYDITINKEELHLLKDYLDFIRYKKKN</sequence>
<protein>
    <recommendedName>
        <fullName evidence="2">HTH cro/C1-type domain-containing protein</fullName>
    </recommendedName>
</protein>
<proteinExistence type="predicted"/>
<evidence type="ECO:0000256" key="1">
    <source>
        <dbReference type="ARBA" id="ARBA00023125"/>
    </source>
</evidence>
<dbReference type="PROSITE" id="PS50943">
    <property type="entry name" value="HTH_CROC1"/>
    <property type="match status" value="1"/>
</dbReference>